<name>A0A9K3JDP9_HELAN</name>
<dbReference type="EMBL" id="MNCJ02000318">
    <property type="protein sequence ID" value="KAF5812515.1"/>
    <property type="molecule type" value="Genomic_DNA"/>
</dbReference>
<feature type="region of interest" description="Disordered" evidence="1">
    <location>
        <begin position="1"/>
        <end position="21"/>
    </location>
</feature>
<keyword evidence="3" id="KW-1185">Reference proteome</keyword>
<gene>
    <name evidence="2" type="ORF">HanXRQr2_Chr03g0087291</name>
</gene>
<sequence>MDLHGSACGSGRISSQPRVSHLKNRLNQHFEELGFNKRTTAYRQEREGHMRL</sequence>
<reference evidence="2" key="1">
    <citation type="journal article" date="2017" name="Nature">
        <title>The sunflower genome provides insights into oil metabolism, flowering and Asterid evolution.</title>
        <authorList>
            <person name="Badouin H."/>
            <person name="Gouzy J."/>
            <person name="Grassa C.J."/>
            <person name="Murat F."/>
            <person name="Staton S.E."/>
            <person name="Cottret L."/>
            <person name="Lelandais-Briere C."/>
            <person name="Owens G.L."/>
            <person name="Carrere S."/>
            <person name="Mayjonade B."/>
            <person name="Legrand L."/>
            <person name="Gill N."/>
            <person name="Kane N.C."/>
            <person name="Bowers J.E."/>
            <person name="Hubner S."/>
            <person name="Bellec A."/>
            <person name="Berard A."/>
            <person name="Berges H."/>
            <person name="Blanchet N."/>
            <person name="Boniface M.C."/>
            <person name="Brunel D."/>
            <person name="Catrice O."/>
            <person name="Chaidir N."/>
            <person name="Claudel C."/>
            <person name="Donnadieu C."/>
            <person name="Faraut T."/>
            <person name="Fievet G."/>
            <person name="Helmstetter N."/>
            <person name="King M."/>
            <person name="Knapp S.J."/>
            <person name="Lai Z."/>
            <person name="Le Paslier M.C."/>
            <person name="Lippi Y."/>
            <person name="Lorenzon L."/>
            <person name="Mandel J.R."/>
            <person name="Marage G."/>
            <person name="Marchand G."/>
            <person name="Marquand E."/>
            <person name="Bret-Mestries E."/>
            <person name="Morien E."/>
            <person name="Nambeesan S."/>
            <person name="Nguyen T."/>
            <person name="Pegot-Espagnet P."/>
            <person name="Pouilly N."/>
            <person name="Raftis F."/>
            <person name="Sallet E."/>
            <person name="Schiex T."/>
            <person name="Thomas J."/>
            <person name="Vandecasteele C."/>
            <person name="Vares D."/>
            <person name="Vear F."/>
            <person name="Vautrin S."/>
            <person name="Crespi M."/>
            <person name="Mangin B."/>
            <person name="Burke J.M."/>
            <person name="Salse J."/>
            <person name="Munos S."/>
            <person name="Vincourt P."/>
            <person name="Rieseberg L.H."/>
            <person name="Langlade N.B."/>
        </authorList>
    </citation>
    <scope>NUCLEOTIDE SEQUENCE</scope>
    <source>
        <tissue evidence="2">Leaves</tissue>
    </source>
</reference>
<evidence type="ECO:0000313" key="2">
    <source>
        <dbReference type="EMBL" id="KAF5812515.1"/>
    </source>
</evidence>
<dbReference type="AlphaFoldDB" id="A0A9K3JDP9"/>
<organism evidence="2 3">
    <name type="scientific">Helianthus annuus</name>
    <name type="common">Common sunflower</name>
    <dbReference type="NCBI Taxonomy" id="4232"/>
    <lineage>
        <taxon>Eukaryota</taxon>
        <taxon>Viridiplantae</taxon>
        <taxon>Streptophyta</taxon>
        <taxon>Embryophyta</taxon>
        <taxon>Tracheophyta</taxon>
        <taxon>Spermatophyta</taxon>
        <taxon>Magnoliopsida</taxon>
        <taxon>eudicotyledons</taxon>
        <taxon>Gunneridae</taxon>
        <taxon>Pentapetalae</taxon>
        <taxon>asterids</taxon>
        <taxon>campanulids</taxon>
        <taxon>Asterales</taxon>
        <taxon>Asteraceae</taxon>
        <taxon>Asteroideae</taxon>
        <taxon>Heliantheae alliance</taxon>
        <taxon>Heliantheae</taxon>
        <taxon>Helianthus</taxon>
    </lineage>
</organism>
<protein>
    <submittedName>
        <fullName evidence="2">Uncharacterized protein</fullName>
    </submittedName>
</protein>
<comment type="caution">
    <text evidence="2">The sequence shown here is derived from an EMBL/GenBank/DDBJ whole genome shotgun (WGS) entry which is preliminary data.</text>
</comment>
<reference evidence="2" key="2">
    <citation type="submission" date="2020-06" db="EMBL/GenBank/DDBJ databases">
        <title>Helianthus annuus Genome sequencing and assembly Release 2.</title>
        <authorList>
            <person name="Gouzy J."/>
            <person name="Langlade N."/>
            <person name="Munos S."/>
        </authorList>
    </citation>
    <scope>NUCLEOTIDE SEQUENCE</scope>
    <source>
        <tissue evidence="2">Leaves</tissue>
    </source>
</reference>
<dbReference type="Gramene" id="mRNA:HanXRQr2_Chr03g0087291">
    <property type="protein sequence ID" value="CDS:HanXRQr2_Chr03g0087291.1"/>
    <property type="gene ID" value="HanXRQr2_Chr03g0087291"/>
</dbReference>
<proteinExistence type="predicted"/>
<evidence type="ECO:0000256" key="1">
    <source>
        <dbReference type="SAM" id="MobiDB-lite"/>
    </source>
</evidence>
<dbReference type="Proteomes" id="UP000215914">
    <property type="component" value="Unassembled WGS sequence"/>
</dbReference>
<evidence type="ECO:0000313" key="3">
    <source>
        <dbReference type="Proteomes" id="UP000215914"/>
    </source>
</evidence>
<accession>A0A9K3JDP9</accession>